<dbReference type="InterPro" id="IPR036249">
    <property type="entry name" value="Thioredoxin-like_sf"/>
</dbReference>
<evidence type="ECO:0000256" key="7">
    <source>
        <dbReference type="ARBA" id="ARBA00022824"/>
    </source>
</evidence>
<feature type="chain" id="PRO_5041904551" description="protein disulfide-isomerase" evidence="12">
    <location>
        <begin position="23"/>
        <end position="438"/>
    </location>
</feature>
<dbReference type="CDD" id="cd02983">
    <property type="entry name" value="P5_C"/>
    <property type="match status" value="1"/>
</dbReference>
<reference evidence="14 15" key="1">
    <citation type="submission" date="2022-04" db="EMBL/GenBank/DDBJ databases">
        <title>Chromosome-level reference genomes for two strains of Caenorhabditis briggsae: an improved platform for comparative genomics.</title>
        <authorList>
            <person name="Stevens L."/>
            <person name="Andersen E."/>
        </authorList>
    </citation>
    <scope>NUCLEOTIDE SEQUENCE [LARGE SCALE GENOMIC DNA]</scope>
    <source>
        <strain evidence="14">VX34</strain>
        <tissue evidence="14">Whole-organism</tissue>
    </source>
</reference>
<feature type="signal peptide" evidence="12">
    <location>
        <begin position="1"/>
        <end position="22"/>
    </location>
</feature>
<dbReference type="PANTHER" id="PTHR45815:SF2">
    <property type="entry name" value="PROTEIN DISULFIDE-ISOMERASE"/>
    <property type="match status" value="1"/>
</dbReference>
<dbReference type="CDD" id="cd03001">
    <property type="entry name" value="PDI_a_P5"/>
    <property type="match status" value="2"/>
</dbReference>
<feature type="domain" description="Thioredoxin" evidence="13">
    <location>
        <begin position="3"/>
        <end position="120"/>
    </location>
</feature>
<comment type="similarity">
    <text evidence="3 11">Belongs to the protein disulfide isomerase family.</text>
</comment>
<evidence type="ECO:0000256" key="6">
    <source>
        <dbReference type="ARBA" id="ARBA00022737"/>
    </source>
</evidence>
<evidence type="ECO:0000259" key="13">
    <source>
        <dbReference type="PROSITE" id="PS51352"/>
    </source>
</evidence>
<accession>A0AAE9EHT2</accession>
<dbReference type="PROSITE" id="PS00194">
    <property type="entry name" value="THIOREDOXIN_1"/>
    <property type="match status" value="2"/>
</dbReference>
<dbReference type="Pfam" id="PF00085">
    <property type="entry name" value="Thioredoxin"/>
    <property type="match status" value="2"/>
</dbReference>
<comment type="subcellular location">
    <subcellularLocation>
        <location evidence="2">Endoplasmic reticulum lumen</location>
    </subcellularLocation>
</comment>
<evidence type="ECO:0000256" key="4">
    <source>
        <dbReference type="ARBA" id="ARBA00012723"/>
    </source>
</evidence>
<evidence type="ECO:0000256" key="9">
    <source>
        <dbReference type="ARBA" id="ARBA00023235"/>
    </source>
</evidence>
<keyword evidence="5 12" id="KW-0732">Signal</keyword>
<evidence type="ECO:0000256" key="10">
    <source>
        <dbReference type="ARBA" id="ARBA00023284"/>
    </source>
</evidence>
<organism evidence="14 15">
    <name type="scientific">Caenorhabditis briggsae</name>
    <dbReference type="NCBI Taxonomy" id="6238"/>
    <lineage>
        <taxon>Eukaryota</taxon>
        <taxon>Metazoa</taxon>
        <taxon>Ecdysozoa</taxon>
        <taxon>Nematoda</taxon>
        <taxon>Chromadorea</taxon>
        <taxon>Rhabditida</taxon>
        <taxon>Rhabditina</taxon>
        <taxon>Rhabditomorpha</taxon>
        <taxon>Rhabditoidea</taxon>
        <taxon>Rhabditidae</taxon>
        <taxon>Peloderinae</taxon>
        <taxon>Caenorhabditis</taxon>
    </lineage>
</organism>
<dbReference type="InterPro" id="IPR005788">
    <property type="entry name" value="PDI_thioredoxin-like_dom"/>
</dbReference>
<keyword evidence="10" id="KW-0676">Redox-active center</keyword>
<dbReference type="PROSITE" id="PS51352">
    <property type="entry name" value="THIOREDOXIN_2"/>
    <property type="match status" value="2"/>
</dbReference>
<evidence type="ECO:0000256" key="11">
    <source>
        <dbReference type="RuleBase" id="RU004208"/>
    </source>
</evidence>
<dbReference type="EMBL" id="CP092622">
    <property type="protein sequence ID" value="UMM21640.1"/>
    <property type="molecule type" value="Genomic_DNA"/>
</dbReference>
<evidence type="ECO:0000256" key="2">
    <source>
        <dbReference type="ARBA" id="ARBA00004319"/>
    </source>
</evidence>
<dbReference type="InterPro" id="IPR013766">
    <property type="entry name" value="Thioredoxin_domain"/>
</dbReference>
<evidence type="ECO:0000256" key="3">
    <source>
        <dbReference type="ARBA" id="ARBA00006347"/>
    </source>
</evidence>
<keyword evidence="6" id="KW-0677">Repeat</keyword>
<dbReference type="Gene3D" id="3.40.30.10">
    <property type="entry name" value="Glutaredoxin"/>
    <property type="match status" value="3"/>
</dbReference>
<evidence type="ECO:0000313" key="15">
    <source>
        <dbReference type="Proteomes" id="UP000829354"/>
    </source>
</evidence>
<evidence type="ECO:0000256" key="5">
    <source>
        <dbReference type="ARBA" id="ARBA00022729"/>
    </source>
</evidence>
<sequence length="438" mass="48461">MRLILLLFLPVWINCFYTSSDGIVELTDSNFDSKVLKSDRIWVVEFYAPYCGHCKSLVPEYKKAAKLLKGIASIGSIDGTIQKALPSKYGIKGWPTIKIFGLGDKSKPIDYDGPRTAKGIAEVIQKTIKKTLEERSGGKSKKSEKSSKKSGISGKVVTLTDSNFEKLVLNSKDTWMVEFFAPWCGHCQKLAPEWEKAAKAMAGKVKFGALDATAHQSISRKFGIQGFPTIKFFAPGSTSSDGEDYQGGRTSSELISYSESKLEDVVNSKDLEVIEGTSSDSIQETCQNRQLCIFAFLPSIFDCQAKCRNEKLEILRKVAQNFKKRSFGWVWLEAGAQSDVEKAFEIGDSGYPVVVAMSPSKLKFTTQIGQFSVDGIKEFLNSVTYGKGRVRDVQPAHLSGNWLKIVETAPWDGLDKELPIVEDIDLSDIDLDSSKSEL</sequence>
<dbReference type="GO" id="GO:0003756">
    <property type="term" value="F:protein disulfide isomerase activity"/>
    <property type="evidence" value="ECO:0007669"/>
    <property type="project" value="UniProtKB-EC"/>
</dbReference>
<evidence type="ECO:0000313" key="14">
    <source>
        <dbReference type="EMBL" id="UMM21640.1"/>
    </source>
</evidence>
<keyword evidence="15" id="KW-1185">Reference proteome</keyword>
<dbReference type="AlphaFoldDB" id="A0AAE9EHT2"/>
<evidence type="ECO:0000256" key="8">
    <source>
        <dbReference type="ARBA" id="ARBA00023157"/>
    </source>
</evidence>
<dbReference type="EC" id="5.3.4.1" evidence="4"/>
<dbReference type="NCBIfam" id="TIGR01126">
    <property type="entry name" value="pdi_dom"/>
    <property type="match status" value="1"/>
</dbReference>
<dbReference type="PRINTS" id="PR00421">
    <property type="entry name" value="THIOREDOXIN"/>
</dbReference>
<proteinExistence type="inferred from homology"/>
<dbReference type="InterPro" id="IPR017937">
    <property type="entry name" value="Thioredoxin_CS"/>
</dbReference>
<keyword evidence="8" id="KW-1015">Disulfide bond</keyword>
<dbReference type="Pfam" id="PF24541">
    <property type="entry name" value="Thioredox_PDIA6_C"/>
    <property type="match status" value="1"/>
</dbReference>
<protein>
    <recommendedName>
        <fullName evidence="4">protein disulfide-isomerase</fullName>
        <ecNumber evidence="4">5.3.4.1</ecNumber>
    </recommendedName>
</protein>
<evidence type="ECO:0000256" key="1">
    <source>
        <dbReference type="ARBA" id="ARBA00001182"/>
    </source>
</evidence>
<dbReference type="PANTHER" id="PTHR45815">
    <property type="entry name" value="PROTEIN DISULFIDE-ISOMERASE A6"/>
    <property type="match status" value="1"/>
</dbReference>
<dbReference type="Proteomes" id="UP000829354">
    <property type="component" value="Chromosome III"/>
</dbReference>
<keyword evidence="7" id="KW-0256">Endoplasmic reticulum</keyword>
<dbReference type="InterPro" id="IPR057305">
    <property type="entry name" value="Thioredox_PDIA6_C"/>
</dbReference>
<keyword evidence="9" id="KW-0413">Isomerase</keyword>
<evidence type="ECO:0000256" key="12">
    <source>
        <dbReference type="SAM" id="SignalP"/>
    </source>
</evidence>
<comment type="catalytic activity">
    <reaction evidence="1">
        <text>Catalyzes the rearrangement of -S-S- bonds in proteins.</text>
        <dbReference type="EC" id="5.3.4.1"/>
    </reaction>
</comment>
<gene>
    <name evidence="14" type="ORF">L5515_003233</name>
</gene>
<dbReference type="GO" id="GO:0005788">
    <property type="term" value="C:endoplasmic reticulum lumen"/>
    <property type="evidence" value="ECO:0007669"/>
    <property type="project" value="UniProtKB-SubCell"/>
</dbReference>
<name>A0AAE9EHT2_CAEBR</name>
<feature type="domain" description="Thioredoxin" evidence="13">
    <location>
        <begin position="121"/>
        <end position="263"/>
    </location>
</feature>
<dbReference type="SUPFAM" id="SSF52833">
    <property type="entry name" value="Thioredoxin-like"/>
    <property type="match status" value="3"/>
</dbReference>